<feature type="compositionally biased region" description="Basic and acidic residues" evidence="2">
    <location>
        <begin position="237"/>
        <end position="255"/>
    </location>
</feature>
<feature type="domain" description="CobW C-terminal" evidence="3">
    <location>
        <begin position="274"/>
        <end position="358"/>
    </location>
</feature>
<dbReference type="RefSeq" id="WP_238381267.1">
    <property type="nucleotide sequence ID" value="NZ_CP042912.1"/>
</dbReference>
<dbReference type="STRING" id="980251.GCA_001642875_02156"/>
<dbReference type="Pfam" id="PF02492">
    <property type="entry name" value="cobW"/>
    <property type="match status" value="1"/>
</dbReference>
<evidence type="ECO:0000313" key="4">
    <source>
        <dbReference type="EMBL" id="QEG22643.1"/>
    </source>
</evidence>
<organism evidence="4 5">
    <name type="scientific">Mariniblastus fucicola</name>
    <dbReference type="NCBI Taxonomy" id="980251"/>
    <lineage>
        <taxon>Bacteria</taxon>
        <taxon>Pseudomonadati</taxon>
        <taxon>Planctomycetota</taxon>
        <taxon>Planctomycetia</taxon>
        <taxon>Pirellulales</taxon>
        <taxon>Pirellulaceae</taxon>
        <taxon>Mariniblastus</taxon>
    </lineage>
</organism>
<dbReference type="InterPro" id="IPR051316">
    <property type="entry name" value="Zinc-reg_GTPase_activator"/>
</dbReference>
<protein>
    <submittedName>
        <fullName evidence="4">Metal chaperone YciC</fullName>
    </submittedName>
</protein>
<dbReference type="EMBL" id="CP042912">
    <property type="protein sequence ID" value="QEG22643.1"/>
    <property type="molecule type" value="Genomic_DNA"/>
</dbReference>
<dbReference type="CDD" id="cd03112">
    <property type="entry name" value="CobW-like"/>
    <property type="match status" value="1"/>
</dbReference>
<dbReference type="AlphaFoldDB" id="A0A5B9PJB7"/>
<dbReference type="Gene3D" id="3.40.50.300">
    <property type="entry name" value="P-loop containing nucleotide triphosphate hydrolases"/>
    <property type="match status" value="1"/>
</dbReference>
<feature type="region of interest" description="Disordered" evidence="2">
    <location>
        <begin position="233"/>
        <end position="267"/>
    </location>
</feature>
<dbReference type="PANTHER" id="PTHR13748">
    <property type="entry name" value="COBW-RELATED"/>
    <property type="match status" value="1"/>
</dbReference>
<keyword evidence="5" id="KW-1185">Reference proteome</keyword>
<comment type="function">
    <text evidence="1">Zinc chaperone that directly transfers zinc cofactor to target proteins, thereby activating them. Zinc is transferred from the CXCC motif in the GTPase domain to the zinc binding site in target proteins in a process requiring GTP hydrolysis.</text>
</comment>
<name>A0A5B9PJB7_9BACT</name>
<dbReference type="PANTHER" id="PTHR13748:SF46">
    <property type="entry name" value="ZINC CHAPERONE YEIR"/>
    <property type="match status" value="1"/>
</dbReference>
<dbReference type="KEGG" id="mff:MFFC18_25260"/>
<evidence type="ECO:0000256" key="1">
    <source>
        <dbReference type="ARBA" id="ARBA00045658"/>
    </source>
</evidence>
<dbReference type="InterPro" id="IPR011629">
    <property type="entry name" value="CobW-like_C"/>
</dbReference>
<accession>A0A5B9PJB7</accession>
<evidence type="ECO:0000259" key="3">
    <source>
        <dbReference type="SMART" id="SM00833"/>
    </source>
</evidence>
<dbReference type="SUPFAM" id="SSF52540">
    <property type="entry name" value="P-loop containing nucleoside triphosphate hydrolases"/>
    <property type="match status" value="1"/>
</dbReference>
<dbReference type="InterPro" id="IPR027417">
    <property type="entry name" value="P-loop_NTPase"/>
</dbReference>
<dbReference type="GO" id="GO:0005737">
    <property type="term" value="C:cytoplasm"/>
    <property type="evidence" value="ECO:0007669"/>
    <property type="project" value="TreeGrafter"/>
</dbReference>
<reference evidence="4 5" key="1">
    <citation type="submission" date="2019-08" db="EMBL/GenBank/DDBJ databases">
        <title>Deep-cultivation of Planctomycetes and their phenomic and genomic characterization uncovers novel biology.</title>
        <authorList>
            <person name="Wiegand S."/>
            <person name="Jogler M."/>
            <person name="Boedeker C."/>
            <person name="Pinto D."/>
            <person name="Vollmers J."/>
            <person name="Rivas-Marin E."/>
            <person name="Kohn T."/>
            <person name="Peeters S.H."/>
            <person name="Heuer A."/>
            <person name="Rast P."/>
            <person name="Oberbeckmann S."/>
            <person name="Bunk B."/>
            <person name="Jeske O."/>
            <person name="Meyerdierks A."/>
            <person name="Storesund J.E."/>
            <person name="Kallscheuer N."/>
            <person name="Luecker S."/>
            <person name="Lage O.M."/>
            <person name="Pohl T."/>
            <person name="Merkel B.J."/>
            <person name="Hornburger P."/>
            <person name="Mueller R.-W."/>
            <person name="Bruemmer F."/>
            <person name="Labrenz M."/>
            <person name="Spormann A.M."/>
            <person name="Op den Camp H."/>
            <person name="Overmann J."/>
            <person name="Amann R."/>
            <person name="Jetten M.S.M."/>
            <person name="Mascher T."/>
            <person name="Medema M.H."/>
            <person name="Devos D.P."/>
            <person name="Kaster A.-K."/>
            <person name="Ovreas L."/>
            <person name="Rohde M."/>
            <person name="Galperin M.Y."/>
            <person name="Jogler C."/>
        </authorList>
    </citation>
    <scope>NUCLEOTIDE SEQUENCE [LARGE SCALE GENOMIC DNA]</scope>
    <source>
        <strain evidence="4 5">FC18</strain>
    </source>
</reference>
<dbReference type="Proteomes" id="UP000322214">
    <property type="component" value="Chromosome"/>
</dbReference>
<dbReference type="InterPro" id="IPR003495">
    <property type="entry name" value="CobW/HypB/UreG_nucleotide-bd"/>
</dbReference>
<proteinExistence type="predicted"/>
<dbReference type="SMART" id="SM00833">
    <property type="entry name" value="CobW_C"/>
    <property type="match status" value="1"/>
</dbReference>
<evidence type="ECO:0000313" key="5">
    <source>
        <dbReference type="Proteomes" id="UP000322214"/>
    </source>
</evidence>
<gene>
    <name evidence="4" type="primary">yciC_1</name>
    <name evidence="4" type="ORF">MFFC18_25260</name>
</gene>
<sequence length="360" mass="41014">MPWKRGEIIPTNLIVGFLGSGKTTAIAKLIEQRDSGQNWSILINEFGKVSIDHALVGNDLTGIAVEELGGGCACCTLAFTFKPLLAQFIRRTKPDRLIFEPSGVSHPAKVVDILRSPEFADVIDLRNIICLIDPKDWEDPRWRETAVFQDQVQLADIVVLNWSDIRERTLIDQCRDWVESFRPSKQLIVESSFGAIDTDLLDRKFDINRFPLFADAHPLPSTLSTALPLVPQSSESSTHHEYGPEKQTEDGEVHRQPTPRNPLRFQNAGKGYDACGWIFHVDDIFDRDKLLDLLGYVRPIVRLKGVFRCQNDWWTINRAKDATGYFESAYRRDSRLEIILDRKTSGWTEFESELLQCLAQ</sequence>
<dbReference type="Pfam" id="PF07683">
    <property type="entry name" value="CobW_C"/>
    <property type="match status" value="1"/>
</dbReference>
<evidence type="ECO:0000256" key="2">
    <source>
        <dbReference type="SAM" id="MobiDB-lite"/>
    </source>
</evidence>